<comment type="caution">
    <text evidence="1">The sequence shown here is derived from an EMBL/GenBank/DDBJ whole genome shotgun (WGS) entry which is preliminary data.</text>
</comment>
<accession>A0A7W9NER9</accession>
<proteinExistence type="predicted"/>
<dbReference type="InterPro" id="IPR032721">
    <property type="entry name" value="Toxin-deaminase"/>
</dbReference>
<name>A0A7W9NER9_9PSEU</name>
<dbReference type="RefSeq" id="WP_184859162.1">
    <property type="nucleotide sequence ID" value="NZ_JACHIR010000001.1"/>
</dbReference>
<evidence type="ECO:0000313" key="1">
    <source>
        <dbReference type="EMBL" id="MBB5889970.1"/>
    </source>
</evidence>
<dbReference type="AlphaFoldDB" id="A0A7W9NER9"/>
<protein>
    <submittedName>
        <fullName evidence="1">Uncharacterized protein</fullName>
    </submittedName>
</protein>
<organism evidence="1 2">
    <name type="scientific">Kutzneria kofuensis</name>
    <dbReference type="NCBI Taxonomy" id="103725"/>
    <lineage>
        <taxon>Bacteria</taxon>
        <taxon>Bacillati</taxon>
        <taxon>Actinomycetota</taxon>
        <taxon>Actinomycetes</taxon>
        <taxon>Pseudonocardiales</taxon>
        <taxon>Pseudonocardiaceae</taxon>
        <taxon>Kutzneria</taxon>
    </lineage>
</organism>
<sequence length="169" mass="18768">MTSSVRATAQNTVTITYDLTLPDKTEISGTETCTTGQNTGAPRYYRRRADGRDRRGRLQYFHMWDPDAQLFDWLANEVFEYYEADPDAYFDGAAGATGTITVVDDQGPCHSCRSVIAQFKREFPKVAITVKYATGDTNRATRAAGVGKGIYGYDKGAVHDGLGWWTKTL</sequence>
<reference evidence="1 2" key="1">
    <citation type="submission" date="2020-08" db="EMBL/GenBank/DDBJ databases">
        <title>Sequencing the genomes of 1000 actinobacteria strains.</title>
        <authorList>
            <person name="Klenk H.-P."/>
        </authorList>
    </citation>
    <scope>NUCLEOTIDE SEQUENCE [LARGE SCALE GENOMIC DNA]</scope>
    <source>
        <strain evidence="1 2">DSM 43851</strain>
    </source>
</reference>
<dbReference type="Pfam" id="PF14424">
    <property type="entry name" value="Toxin-deaminase"/>
    <property type="match status" value="1"/>
</dbReference>
<evidence type="ECO:0000313" key="2">
    <source>
        <dbReference type="Proteomes" id="UP000585638"/>
    </source>
</evidence>
<dbReference type="EMBL" id="JACHIR010000001">
    <property type="protein sequence ID" value="MBB5889970.1"/>
    <property type="molecule type" value="Genomic_DNA"/>
</dbReference>
<dbReference type="Proteomes" id="UP000585638">
    <property type="component" value="Unassembled WGS sequence"/>
</dbReference>
<keyword evidence="2" id="KW-1185">Reference proteome</keyword>
<gene>
    <name evidence="1" type="ORF">BJ998_001166</name>
</gene>